<evidence type="ECO:0000256" key="5">
    <source>
        <dbReference type="PROSITE-ProRule" id="PRU00782"/>
    </source>
</evidence>
<dbReference type="Gene3D" id="3.40.850.10">
    <property type="entry name" value="Kinesin motor domain"/>
    <property type="match status" value="1"/>
</dbReference>
<protein>
    <submittedName>
        <fullName evidence="8">Myosin motor domain-containing protein</fullName>
    </submittedName>
</protein>
<feature type="domain" description="Myosin motor" evidence="6">
    <location>
        <begin position="1"/>
        <end position="410"/>
    </location>
</feature>
<dbReference type="InterPro" id="IPR036961">
    <property type="entry name" value="Kinesin_motor_dom_sf"/>
</dbReference>
<evidence type="ECO:0000256" key="1">
    <source>
        <dbReference type="ARBA" id="ARBA00022741"/>
    </source>
</evidence>
<dbReference type="Pfam" id="PF00063">
    <property type="entry name" value="Myosin_head"/>
    <property type="match status" value="1"/>
</dbReference>
<dbReference type="InterPro" id="IPR027417">
    <property type="entry name" value="P-loop_NTPase"/>
</dbReference>
<evidence type="ECO:0000256" key="3">
    <source>
        <dbReference type="ARBA" id="ARBA00023123"/>
    </source>
</evidence>
<dbReference type="GO" id="GO:0003774">
    <property type="term" value="F:cytoskeletal motor activity"/>
    <property type="evidence" value="ECO:0007669"/>
    <property type="project" value="InterPro"/>
</dbReference>
<evidence type="ECO:0000313" key="7">
    <source>
        <dbReference type="Proteomes" id="UP000887540"/>
    </source>
</evidence>
<dbReference type="PANTHER" id="PTHR46049:SF5">
    <property type="entry name" value="PLECKSTRIN HOMOLOGY DOMAIN-CONTAINING FAMILY H MEMBER 3"/>
    <property type="match status" value="1"/>
</dbReference>
<organism evidence="7 8">
    <name type="scientific">Acrobeloides nanus</name>
    <dbReference type="NCBI Taxonomy" id="290746"/>
    <lineage>
        <taxon>Eukaryota</taxon>
        <taxon>Metazoa</taxon>
        <taxon>Ecdysozoa</taxon>
        <taxon>Nematoda</taxon>
        <taxon>Chromadorea</taxon>
        <taxon>Rhabditida</taxon>
        <taxon>Tylenchina</taxon>
        <taxon>Cephalobomorpha</taxon>
        <taxon>Cephaloboidea</taxon>
        <taxon>Cephalobidae</taxon>
        <taxon>Acrobeloides</taxon>
    </lineage>
</organism>
<evidence type="ECO:0000313" key="8">
    <source>
        <dbReference type="WBParaSite" id="ACRNAN_Path_1043.g4000.t1"/>
    </source>
</evidence>
<dbReference type="GO" id="GO:0003779">
    <property type="term" value="F:actin binding"/>
    <property type="evidence" value="ECO:0007669"/>
    <property type="project" value="UniProtKB-KW"/>
</dbReference>
<evidence type="ECO:0000259" key="6">
    <source>
        <dbReference type="PROSITE" id="PS51456"/>
    </source>
</evidence>
<accession>A0A914BUW0</accession>
<evidence type="ECO:0000256" key="2">
    <source>
        <dbReference type="ARBA" id="ARBA00022840"/>
    </source>
</evidence>
<proteinExistence type="inferred from homology"/>
<dbReference type="InterPro" id="IPR051724">
    <property type="entry name" value="Actin_motor_Myosin"/>
</dbReference>
<keyword evidence="1" id="KW-0547">Nucleotide-binding</keyword>
<dbReference type="AlphaFoldDB" id="A0A914BUW0"/>
<sequence length="410" mass="47937">MQSLMFNNQEIWAIFKVLAALLHLGNIKYNSVKTGNTETIAIADQAQIYQVIALLQLDRQIFIDALTKRTLNFPNNENVITNLSHDQAIDVRDGFARAIYDQLFNYIIKKINLSLDSPILKFSSIGLLDIFGFEIFETNSFEQLCINYANEHLQQFFIRHIFQLEHMEYKNEDIVYEDISYYDDESRLKQLNLIGADSISIMSIIDEQTILQQCNDDRLLSELNGFSNNPFYIRNKFNNEFGVKHFAGPVYYKVQGFIEKNRDQLGPNLVGAVKASRLELLLNLFEETNAQNTTDRFKQTVGLKYRKSLKELISNLEKRESFFIRCIKPNEYQKPNNFNHNDILRQLRFFGMLDTIRIRKSGYPIRHSYENFVLRYRVLAPSLGSSEAMNMKEVTKAIYVSGFYKKKKDY</sequence>
<dbReference type="PANTHER" id="PTHR46049">
    <property type="entry name" value="AGAP003327-PA"/>
    <property type="match status" value="1"/>
</dbReference>
<comment type="similarity">
    <text evidence="5">Belongs to the TRAFAC class myosin-kinesin ATPase superfamily. Myosin family.</text>
</comment>
<dbReference type="Gene3D" id="1.20.120.720">
    <property type="entry name" value="Myosin VI head, motor domain, U50 subdomain"/>
    <property type="match status" value="1"/>
</dbReference>
<dbReference type="Gene3D" id="1.20.58.530">
    <property type="match status" value="1"/>
</dbReference>
<dbReference type="Proteomes" id="UP000887540">
    <property type="component" value="Unplaced"/>
</dbReference>
<keyword evidence="5" id="KW-0009">Actin-binding</keyword>
<reference evidence="8" key="1">
    <citation type="submission" date="2022-11" db="UniProtKB">
        <authorList>
            <consortium name="WormBaseParasite"/>
        </authorList>
    </citation>
    <scope>IDENTIFICATION</scope>
</reference>
<name>A0A914BUW0_9BILA</name>
<keyword evidence="3 5" id="KW-0518">Myosin</keyword>
<dbReference type="GO" id="GO:0016459">
    <property type="term" value="C:myosin complex"/>
    <property type="evidence" value="ECO:0007669"/>
    <property type="project" value="UniProtKB-KW"/>
</dbReference>
<feature type="region of interest" description="Actin-binding" evidence="5">
    <location>
        <begin position="309"/>
        <end position="331"/>
    </location>
</feature>
<dbReference type="SMART" id="SM00242">
    <property type="entry name" value="MYSc"/>
    <property type="match status" value="1"/>
</dbReference>
<keyword evidence="7" id="KW-1185">Reference proteome</keyword>
<dbReference type="GO" id="GO:0005524">
    <property type="term" value="F:ATP binding"/>
    <property type="evidence" value="ECO:0007669"/>
    <property type="project" value="UniProtKB-KW"/>
</dbReference>
<keyword evidence="2" id="KW-0067">ATP-binding</keyword>
<dbReference type="SUPFAM" id="SSF52540">
    <property type="entry name" value="P-loop containing nucleoside triphosphate hydrolases"/>
    <property type="match status" value="1"/>
</dbReference>
<dbReference type="WBParaSite" id="ACRNAN_Path_1043.g4000.t1">
    <property type="protein sequence ID" value="ACRNAN_Path_1043.g4000.t1"/>
    <property type="gene ID" value="ACRNAN_Path_1043.g4000"/>
</dbReference>
<dbReference type="PROSITE" id="PS51456">
    <property type="entry name" value="MYOSIN_MOTOR"/>
    <property type="match status" value="1"/>
</dbReference>
<dbReference type="InterPro" id="IPR001609">
    <property type="entry name" value="Myosin_head_motor_dom-like"/>
</dbReference>
<dbReference type="Gene3D" id="6.20.240.20">
    <property type="match status" value="1"/>
</dbReference>
<evidence type="ECO:0000256" key="4">
    <source>
        <dbReference type="ARBA" id="ARBA00023175"/>
    </source>
</evidence>
<comment type="caution">
    <text evidence="5">Lacks conserved residue(s) required for the propagation of feature annotation.</text>
</comment>
<keyword evidence="4" id="KW-0505">Motor protein</keyword>